<gene>
    <name evidence="11" type="primary">pyrG</name>
    <name evidence="14" type="ORF">A3A71_00710</name>
</gene>
<comment type="function">
    <text evidence="11">Catalyzes the ATP-dependent amination of UTP to CTP with either L-glutamine or ammonia as the source of nitrogen. Regulates intracellular CTP levels through interactions with the four ribonucleotide triphosphates.</text>
</comment>
<evidence type="ECO:0000256" key="9">
    <source>
        <dbReference type="ARBA" id="ARBA00022975"/>
    </source>
</evidence>
<dbReference type="GO" id="GO:0044210">
    <property type="term" value="P:'de novo' CTP biosynthetic process"/>
    <property type="evidence" value="ECO:0007669"/>
    <property type="project" value="UniProtKB-UniRule"/>
</dbReference>
<evidence type="ECO:0000256" key="6">
    <source>
        <dbReference type="ARBA" id="ARBA00022840"/>
    </source>
</evidence>
<feature type="binding site" evidence="11">
    <location>
        <position position="13"/>
    </location>
    <ligand>
        <name>CTP</name>
        <dbReference type="ChEBI" id="CHEBI:37563"/>
        <note>allosteric inhibitor</note>
    </ligand>
</feature>
<dbReference type="EC" id="6.3.4.2" evidence="11"/>
<feature type="binding site" evidence="11">
    <location>
        <position position="223"/>
    </location>
    <ligand>
        <name>CTP</name>
        <dbReference type="ChEBI" id="CHEBI:37563"/>
        <note>allosteric inhibitor</note>
    </ligand>
</feature>
<evidence type="ECO:0000256" key="1">
    <source>
        <dbReference type="ARBA" id="ARBA00005171"/>
    </source>
</evidence>
<dbReference type="PANTHER" id="PTHR11550:SF0">
    <property type="entry name" value="CTP SYNTHASE-RELATED"/>
    <property type="match status" value="1"/>
</dbReference>
<dbReference type="GO" id="GO:0004359">
    <property type="term" value="F:glutaminase activity"/>
    <property type="evidence" value="ECO:0007669"/>
    <property type="project" value="RHEA"/>
</dbReference>
<feature type="binding site" evidence="11">
    <location>
        <position position="465"/>
    </location>
    <ligand>
        <name>L-glutamine</name>
        <dbReference type="ChEBI" id="CHEBI:58359"/>
    </ligand>
</feature>
<feature type="binding site" evidence="11">
    <location>
        <begin position="14"/>
        <end position="19"/>
    </location>
    <ligand>
        <name>ATP</name>
        <dbReference type="ChEBI" id="CHEBI:30616"/>
    </ligand>
</feature>
<comment type="catalytic activity">
    <reaction evidence="10 11">
        <text>UTP + L-glutamine + ATP + H2O = CTP + L-glutamate + ADP + phosphate + 2 H(+)</text>
        <dbReference type="Rhea" id="RHEA:26426"/>
        <dbReference type="ChEBI" id="CHEBI:15377"/>
        <dbReference type="ChEBI" id="CHEBI:15378"/>
        <dbReference type="ChEBI" id="CHEBI:29985"/>
        <dbReference type="ChEBI" id="CHEBI:30616"/>
        <dbReference type="ChEBI" id="CHEBI:37563"/>
        <dbReference type="ChEBI" id="CHEBI:43474"/>
        <dbReference type="ChEBI" id="CHEBI:46398"/>
        <dbReference type="ChEBI" id="CHEBI:58359"/>
        <dbReference type="ChEBI" id="CHEBI:456216"/>
        <dbReference type="EC" id="6.3.4.2"/>
    </reaction>
</comment>
<dbReference type="GO" id="GO:0003883">
    <property type="term" value="F:CTP synthase activity"/>
    <property type="evidence" value="ECO:0007669"/>
    <property type="project" value="UniProtKB-UniRule"/>
</dbReference>
<evidence type="ECO:0000256" key="3">
    <source>
        <dbReference type="ARBA" id="ARBA00022598"/>
    </source>
</evidence>
<dbReference type="GO" id="GO:0046872">
    <property type="term" value="F:metal ion binding"/>
    <property type="evidence" value="ECO:0007669"/>
    <property type="project" value="UniProtKB-KW"/>
</dbReference>
<evidence type="ECO:0000256" key="2">
    <source>
        <dbReference type="ARBA" id="ARBA00007533"/>
    </source>
</evidence>
<evidence type="ECO:0000256" key="5">
    <source>
        <dbReference type="ARBA" id="ARBA00022741"/>
    </source>
</evidence>
<dbReference type="Proteomes" id="UP000177481">
    <property type="component" value="Unassembled WGS sequence"/>
</dbReference>
<accession>A0A1F5EB22</accession>
<evidence type="ECO:0000259" key="13">
    <source>
        <dbReference type="Pfam" id="PF06418"/>
    </source>
</evidence>
<dbReference type="Gene3D" id="3.40.50.880">
    <property type="match status" value="1"/>
</dbReference>
<feature type="domain" description="Glutamine amidotransferase" evidence="12">
    <location>
        <begin position="302"/>
        <end position="530"/>
    </location>
</feature>
<feature type="binding site" evidence="11">
    <location>
        <position position="13"/>
    </location>
    <ligand>
        <name>UTP</name>
        <dbReference type="ChEBI" id="CHEBI:46398"/>
    </ligand>
</feature>
<comment type="subunit">
    <text evidence="11">Homotetramer.</text>
</comment>
<reference evidence="14 15" key="1">
    <citation type="journal article" date="2016" name="Nat. Commun.">
        <title>Thousands of microbial genomes shed light on interconnected biogeochemical processes in an aquifer system.</title>
        <authorList>
            <person name="Anantharaman K."/>
            <person name="Brown C.T."/>
            <person name="Hug L.A."/>
            <person name="Sharon I."/>
            <person name="Castelle C.J."/>
            <person name="Probst A.J."/>
            <person name="Thomas B.C."/>
            <person name="Singh A."/>
            <person name="Wilkins M.J."/>
            <person name="Karaoz U."/>
            <person name="Brodie E.L."/>
            <person name="Williams K.H."/>
            <person name="Hubbard S.S."/>
            <person name="Banfield J.F."/>
        </authorList>
    </citation>
    <scope>NUCLEOTIDE SEQUENCE [LARGE SCALE GENOMIC DNA]</scope>
</reference>
<keyword evidence="3 11" id="KW-0436">Ligase</keyword>
<evidence type="ECO:0000256" key="4">
    <source>
        <dbReference type="ARBA" id="ARBA00022723"/>
    </source>
</evidence>
<dbReference type="FunFam" id="3.40.50.880:FF:000002">
    <property type="entry name" value="CTP synthase"/>
    <property type="match status" value="1"/>
</dbReference>
<dbReference type="NCBIfam" id="NF003792">
    <property type="entry name" value="PRK05380.1"/>
    <property type="match status" value="1"/>
</dbReference>
<dbReference type="GO" id="GO:0019856">
    <property type="term" value="P:pyrimidine nucleobase biosynthetic process"/>
    <property type="evidence" value="ECO:0007669"/>
    <property type="project" value="TreeGrafter"/>
</dbReference>
<feature type="binding site" evidence="11">
    <location>
        <begin position="148"/>
        <end position="150"/>
    </location>
    <ligand>
        <name>CTP</name>
        <dbReference type="ChEBI" id="CHEBI:37563"/>
        <note>allosteric inhibitor</note>
    </ligand>
</feature>
<comment type="miscellaneous">
    <text evidence="11">CTPSs have evolved a hybrid strategy for distinguishing between UTP and CTP. The overlapping regions of the product feedback inhibitory and substrate sites recognize a common feature in both compounds, the triphosphate moiety. To differentiate isosteric substrate and product pyrimidine rings, an additional pocket far from the expected kinase/ligase catalytic site, specifically recognizes the cytosine and ribose portions of the product inhibitor.</text>
</comment>
<keyword evidence="9 11" id="KW-0665">Pyrimidine biosynthesis</keyword>
<dbReference type="PANTHER" id="PTHR11550">
    <property type="entry name" value="CTP SYNTHASE"/>
    <property type="match status" value="1"/>
</dbReference>
<evidence type="ECO:0000259" key="12">
    <source>
        <dbReference type="Pfam" id="PF00117"/>
    </source>
</evidence>
<dbReference type="SUPFAM" id="SSF52540">
    <property type="entry name" value="P-loop containing nucleoside triphosphate hydrolases"/>
    <property type="match status" value="1"/>
</dbReference>
<feature type="binding site" evidence="11">
    <location>
        <position position="355"/>
    </location>
    <ligand>
        <name>L-glutamine</name>
        <dbReference type="ChEBI" id="CHEBI:58359"/>
    </ligand>
</feature>
<dbReference type="InterPro" id="IPR029062">
    <property type="entry name" value="Class_I_gatase-like"/>
</dbReference>
<sequence length="536" mass="59963">MTKYIFVTGGVLSGLGKGVVAASLGNLLKSHGHSVYIQKFDPYLNVDAGTLNPGEHGECFVTADGAETDLDLGHYERFLDVELNRDSSIMSGSIYQKVIENERNGVYLGKTVQVIPHITDEIKRRLFLAAQQSRAKVVITEIGGTIGDIESAHFIEAIRQVGHEKNSDAFFVHVGYLPYLPVSEELKTKPIQNSIIDLRERGIHPNLVFCRTDFPVKKRQLEKIAMFAGLKNEQVVALETVDSIYKVPRIMQRQGVDELVMKHLRLARSPSSDKSWARLIKLIDSQKEQKLRIGLVGKYMSMKDTYFSVIEALKAAAWTSPFALEIVFIDSEEIEKTGTRVLTTSSLDGICVPGGFGKRGIEGIILAIEWARKNKVPFLGLCLGLQLAVVEYARHELKLKDASSTEFGKSKEPVIDLMEDQVAKMISGSFGATMRLGNYDCHLKPGTLARNLYKKPVIQERHRHRYEFNNKFLPQFEADQNLRFSGVNPQLGLVEIVELNGHPFFIACQFHPEFKSRPNKPHPLFAGLVRASGAKK</sequence>
<dbReference type="InterPro" id="IPR017926">
    <property type="entry name" value="GATASE"/>
</dbReference>
<dbReference type="GO" id="GO:0097268">
    <property type="term" value="C:cytoophidium"/>
    <property type="evidence" value="ECO:0007669"/>
    <property type="project" value="UniProtKB-ARBA"/>
</dbReference>
<feature type="domain" description="CTP synthase N-terminal" evidence="13">
    <location>
        <begin position="3"/>
        <end position="266"/>
    </location>
</feature>
<feature type="active site" description="Nucleophile; for glutamine hydrolysis" evidence="11">
    <location>
        <position position="382"/>
    </location>
</feature>
<dbReference type="STRING" id="1797471.A3A71_00710"/>
<dbReference type="CDD" id="cd03113">
    <property type="entry name" value="CTPS_N"/>
    <property type="match status" value="1"/>
</dbReference>
<protein>
    <recommendedName>
        <fullName evidence="11">CTP synthase</fullName>
        <ecNumber evidence="11">6.3.4.2</ecNumber>
    </recommendedName>
    <alternativeName>
        <fullName evidence="11">Cytidine 5'-triphosphate synthase</fullName>
    </alternativeName>
    <alternativeName>
        <fullName evidence="11">Cytidine triphosphate synthetase</fullName>
        <shortName evidence="11">CTP synthetase</shortName>
        <shortName evidence="11">CTPS</shortName>
    </alternativeName>
    <alternativeName>
        <fullName evidence="11">UTP--ammonia ligase</fullName>
    </alternativeName>
</protein>
<dbReference type="NCBIfam" id="TIGR00337">
    <property type="entry name" value="PyrG"/>
    <property type="match status" value="1"/>
</dbReference>
<dbReference type="EMBL" id="MEZX01000002">
    <property type="protein sequence ID" value="OGD64563.1"/>
    <property type="molecule type" value="Genomic_DNA"/>
</dbReference>
<evidence type="ECO:0000256" key="8">
    <source>
        <dbReference type="ARBA" id="ARBA00022962"/>
    </source>
</evidence>
<dbReference type="Pfam" id="PF00117">
    <property type="entry name" value="GATase"/>
    <property type="match status" value="1"/>
</dbReference>
<feature type="binding site" evidence="11">
    <location>
        <position position="406"/>
    </location>
    <ligand>
        <name>L-glutamine</name>
        <dbReference type="ChEBI" id="CHEBI:58359"/>
    </ligand>
</feature>
<dbReference type="AlphaFoldDB" id="A0A1F5EB22"/>
<comment type="caution">
    <text evidence="11">Lacks conserved residue(s) required for the propagation of feature annotation.</text>
</comment>
<organism evidence="14 15">
    <name type="scientific">Candidatus Berkelbacteria bacterium RIFCSPLOWO2_01_FULL_50_28</name>
    <dbReference type="NCBI Taxonomy" id="1797471"/>
    <lineage>
        <taxon>Bacteria</taxon>
        <taxon>Candidatus Berkelbacteria</taxon>
    </lineage>
</organism>
<comment type="pathway">
    <text evidence="1 11">Pyrimidine metabolism; CTP biosynthesis via de novo pathway; CTP from UDP: step 2/2.</text>
</comment>
<dbReference type="InterPro" id="IPR027417">
    <property type="entry name" value="P-loop_NTPase"/>
</dbReference>
<dbReference type="GO" id="GO:0005524">
    <property type="term" value="F:ATP binding"/>
    <property type="evidence" value="ECO:0007669"/>
    <property type="project" value="UniProtKB-KW"/>
</dbReference>
<feature type="binding site" evidence="11">
    <location>
        <begin position="187"/>
        <end position="192"/>
    </location>
    <ligand>
        <name>CTP</name>
        <dbReference type="ChEBI" id="CHEBI:37563"/>
        <note>allosteric inhibitor</note>
    </ligand>
</feature>
<feature type="binding site" evidence="11">
    <location>
        <position position="71"/>
    </location>
    <ligand>
        <name>ATP</name>
        <dbReference type="ChEBI" id="CHEBI:30616"/>
    </ligand>
</feature>
<feature type="binding site" evidence="11">
    <location>
        <begin position="187"/>
        <end position="192"/>
    </location>
    <ligand>
        <name>UTP</name>
        <dbReference type="ChEBI" id="CHEBI:46398"/>
    </ligand>
</feature>
<dbReference type="InterPro" id="IPR017456">
    <property type="entry name" value="CTP_synthase_N"/>
</dbReference>
<dbReference type="Pfam" id="PF06418">
    <property type="entry name" value="CTP_synth_N"/>
    <property type="match status" value="1"/>
</dbReference>
<feature type="region of interest" description="Amidoligase domain" evidence="11">
    <location>
        <begin position="1"/>
        <end position="266"/>
    </location>
</feature>
<keyword evidence="5 11" id="KW-0547">Nucleotide-binding</keyword>
<dbReference type="HAMAP" id="MF_01227">
    <property type="entry name" value="PyrG"/>
    <property type="match status" value="1"/>
</dbReference>
<evidence type="ECO:0000256" key="7">
    <source>
        <dbReference type="ARBA" id="ARBA00022842"/>
    </source>
</evidence>
<feature type="binding site" evidence="11">
    <location>
        <position position="141"/>
    </location>
    <ligand>
        <name>Mg(2+)</name>
        <dbReference type="ChEBI" id="CHEBI:18420"/>
    </ligand>
</feature>
<name>A0A1F5EB22_9BACT</name>
<dbReference type="FunFam" id="3.40.50.300:FF:000009">
    <property type="entry name" value="CTP synthase"/>
    <property type="match status" value="1"/>
</dbReference>
<keyword evidence="7 11" id="KW-0460">Magnesium</keyword>
<comment type="activity regulation">
    <text evidence="11">Allosterically activated by GTP, when glutamine is the substrate; GTP has no effect on the reaction when ammonia is the substrate. The allosteric effector GTP functions by stabilizing the protein conformation that binds the tetrahedral intermediate(s) formed during glutamine hydrolysis. Inhibited by the product CTP, via allosteric rather than competitive inhibition.</text>
</comment>
<dbReference type="InterPro" id="IPR033828">
    <property type="entry name" value="GATase1_CTP_Synthase"/>
</dbReference>
<proteinExistence type="inferred from homology"/>
<dbReference type="CDD" id="cd01746">
    <property type="entry name" value="GATase1_CTP_Synthase"/>
    <property type="match status" value="1"/>
</dbReference>
<evidence type="ECO:0000256" key="10">
    <source>
        <dbReference type="ARBA" id="ARBA00047781"/>
    </source>
</evidence>
<comment type="caution">
    <text evidence="14">The sequence shown here is derived from an EMBL/GenBank/DDBJ whole genome shotgun (WGS) entry which is preliminary data.</text>
</comment>
<comment type="similarity">
    <text evidence="2 11">Belongs to the CTP synthase family.</text>
</comment>
<dbReference type="GO" id="GO:0005829">
    <property type="term" value="C:cytosol"/>
    <property type="evidence" value="ECO:0007669"/>
    <property type="project" value="TreeGrafter"/>
</dbReference>
<dbReference type="InterPro" id="IPR004468">
    <property type="entry name" value="CTP_synthase"/>
</dbReference>
<comment type="catalytic activity">
    <reaction evidence="11">
        <text>UTP + NH4(+) + ATP = CTP + ADP + phosphate + 2 H(+)</text>
        <dbReference type="Rhea" id="RHEA:16597"/>
        <dbReference type="ChEBI" id="CHEBI:15378"/>
        <dbReference type="ChEBI" id="CHEBI:28938"/>
        <dbReference type="ChEBI" id="CHEBI:30616"/>
        <dbReference type="ChEBI" id="CHEBI:37563"/>
        <dbReference type="ChEBI" id="CHEBI:43474"/>
        <dbReference type="ChEBI" id="CHEBI:46398"/>
        <dbReference type="ChEBI" id="CHEBI:456216"/>
    </reaction>
</comment>
<feature type="binding site" evidence="11">
    <location>
        <begin position="383"/>
        <end position="386"/>
    </location>
    <ligand>
        <name>L-glutamine</name>
        <dbReference type="ChEBI" id="CHEBI:58359"/>
    </ligand>
</feature>
<feature type="binding site" evidence="11">
    <location>
        <position position="241"/>
    </location>
    <ligand>
        <name>ATP</name>
        <dbReference type="ChEBI" id="CHEBI:30616"/>
    </ligand>
</feature>
<dbReference type="GO" id="GO:0042802">
    <property type="term" value="F:identical protein binding"/>
    <property type="evidence" value="ECO:0007669"/>
    <property type="project" value="TreeGrafter"/>
</dbReference>
<feature type="binding site" evidence="11">
    <location>
        <position position="223"/>
    </location>
    <ligand>
        <name>UTP</name>
        <dbReference type="ChEBI" id="CHEBI:46398"/>
    </ligand>
</feature>
<dbReference type="Gene3D" id="3.40.50.300">
    <property type="entry name" value="P-loop containing nucleotide triphosphate hydrolases"/>
    <property type="match status" value="1"/>
</dbReference>
<dbReference type="PROSITE" id="PS51273">
    <property type="entry name" value="GATASE_TYPE_1"/>
    <property type="match status" value="1"/>
</dbReference>
<evidence type="ECO:0000313" key="15">
    <source>
        <dbReference type="Proteomes" id="UP000177481"/>
    </source>
</evidence>
<keyword evidence="8 11" id="KW-0315">Glutamine amidotransferase</keyword>
<feature type="active site" evidence="11">
    <location>
        <position position="513"/>
    </location>
</feature>
<evidence type="ECO:0000256" key="11">
    <source>
        <dbReference type="HAMAP-Rule" id="MF_01227"/>
    </source>
</evidence>
<feature type="active site" evidence="11">
    <location>
        <position position="511"/>
    </location>
</feature>
<keyword evidence="4 11" id="KW-0479">Metal-binding</keyword>
<comment type="catalytic activity">
    <reaction evidence="11">
        <text>L-glutamine + H2O = L-glutamate + NH4(+)</text>
        <dbReference type="Rhea" id="RHEA:15889"/>
        <dbReference type="ChEBI" id="CHEBI:15377"/>
        <dbReference type="ChEBI" id="CHEBI:28938"/>
        <dbReference type="ChEBI" id="CHEBI:29985"/>
        <dbReference type="ChEBI" id="CHEBI:58359"/>
    </reaction>
</comment>
<evidence type="ECO:0000313" key="14">
    <source>
        <dbReference type="EMBL" id="OGD64563.1"/>
    </source>
</evidence>
<dbReference type="UniPathway" id="UPA00159">
    <property type="reaction ID" value="UER00277"/>
</dbReference>
<feature type="binding site" evidence="11">
    <location>
        <position position="71"/>
    </location>
    <ligand>
        <name>Mg(2+)</name>
        <dbReference type="ChEBI" id="CHEBI:18420"/>
    </ligand>
</feature>
<keyword evidence="6 11" id="KW-0067">ATP-binding</keyword>
<dbReference type="SUPFAM" id="SSF52317">
    <property type="entry name" value="Class I glutamine amidotransferase-like"/>
    <property type="match status" value="1"/>
</dbReference>